<gene>
    <name evidence="2" type="ORF">QR685DRAFT_527719</name>
</gene>
<feature type="chain" id="PRO_5047287382" description="Secreted protein" evidence="1">
    <location>
        <begin position="21"/>
        <end position="78"/>
    </location>
</feature>
<organism evidence="2 3">
    <name type="scientific">Neurospora intermedia</name>
    <dbReference type="NCBI Taxonomy" id="5142"/>
    <lineage>
        <taxon>Eukaryota</taxon>
        <taxon>Fungi</taxon>
        <taxon>Dikarya</taxon>
        <taxon>Ascomycota</taxon>
        <taxon>Pezizomycotina</taxon>
        <taxon>Sordariomycetes</taxon>
        <taxon>Sordariomycetidae</taxon>
        <taxon>Sordariales</taxon>
        <taxon>Sordariaceae</taxon>
        <taxon>Neurospora</taxon>
    </lineage>
</organism>
<reference evidence="2 3" key="1">
    <citation type="submission" date="2023-09" db="EMBL/GenBank/DDBJ databases">
        <title>Multi-omics analysis of a traditional fermented food reveals byproduct-associated fungal strains for waste-to-food upcycling.</title>
        <authorList>
            <consortium name="Lawrence Berkeley National Laboratory"/>
            <person name="Rekdal V.M."/>
            <person name="Villalobos-Escobedo J.M."/>
            <person name="Rodriguez-Valeron N."/>
            <person name="Garcia M.O."/>
            <person name="Vasquez D.P."/>
            <person name="Damayanti I."/>
            <person name="Sorensen P.M."/>
            <person name="Baidoo E.E."/>
            <person name="De Carvalho A.C."/>
            <person name="Riley R."/>
            <person name="Lipzen A."/>
            <person name="He G."/>
            <person name="Yan M."/>
            <person name="Haridas S."/>
            <person name="Daum C."/>
            <person name="Yoshinaga Y."/>
            <person name="Ng V."/>
            <person name="Grigoriev I.V."/>
            <person name="Munk R."/>
            <person name="Nuraida L."/>
            <person name="Wijaya C.H."/>
            <person name="Morales P.-C."/>
            <person name="Keasling J.D."/>
        </authorList>
    </citation>
    <scope>NUCLEOTIDE SEQUENCE [LARGE SCALE GENOMIC DNA]</scope>
    <source>
        <strain evidence="2 3">FGSC 2613</strain>
    </source>
</reference>
<dbReference type="Proteomes" id="UP001451303">
    <property type="component" value="Unassembled WGS sequence"/>
</dbReference>
<protein>
    <recommendedName>
        <fullName evidence="4">Secreted protein</fullName>
    </recommendedName>
</protein>
<dbReference type="EMBL" id="JAVLET010000005">
    <property type="protein sequence ID" value="KAL0469835.1"/>
    <property type="molecule type" value="Genomic_DNA"/>
</dbReference>
<comment type="caution">
    <text evidence="2">The sequence shown here is derived from an EMBL/GenBank/DDBJ whole genome shotgun (WGS) entry which is preliminary data.</text>
</comment>
<evidence type="ECO:0000313" key="2">
    <source>
        <dbReference type="EMBL" id="KAL0469835.1"/>
    </source>
</evidence>
<keyword evidence="1" id="KW-0732">Signal</keyword>
<evidence type="ECO:0008006" key="4">
    <source>
        <dbReference type="Google" id="ProtNLM"/>
    </source>
</evidence>
<proteinExistence type="predicted"/>
<sequence>MHFPFVKILFFFFSSPIARSYLCHDTPAIAPFSFAESSCTYLCIHSPGMAGIDNQTPFDMPFSVICHAISVGFGMRSS</sequence>
<name>A0ABR3DAX6_NEUIN</name>
<evidence type="ECO:0000256" key="1">
    <source>
        <dbReference type="SAM" id="SignalP"/>
    </source>
</evidence>
<keyword evidence="3" id="KW-1185">Reference proteome</keyword>
<feature type="signal peptide" evidence="1">
    <location>
        <begin position="1"/>
        <end position="20"/>
    </location>
</feature>
<evidence type="ECO:0000313" key="3">
    <source>
        <dbReference type="Proteomes" id="UP001451303"/>
    </source>
</evidence>
<accession>A0ABR3DAX6</accession>